<keyword evidence="2" id="KW-0378">Hydrolase</keyword>
<keyword evidence="5" id="KW-0472">Membrane</keyword>
<keyword evidence="5" id="KW-0812">Transmembrane</keyword>
<dbReference type="Proteomes" id="UP000821853">
    <property type="component" value="Unassembled WGS sequence"/>
</dbReference>
<dbReference type="AlphaFoldDB" id="A0A9J6FSW6"/>
<dbReference type="VEuPathDB" id="VectorBase:HLOH_041065"/>
<sequence>MLSWMITRKRELDLQEQAMRRDQEANALEYEMKRRALQRDLQDRRRLAATRGTVLCIVCCGLALAFLGAALTALGALLRAGAPLKAPCIVAGPTCIVMGFLVLLLSVETVIKCRRAQRFQQSDSKETLLERALHKAAGGAAAARPRTPTSTTPPRPARRRREGRRAITQGPPPLPTLFFWTRRDSWNPCRSKRARRLRNRVRCGLRKGSTVLLFCAFVVCEGSRPLCGWCMCVCFCVNLPAVEMVRHEDMTWNKVECAVTRR</sequence>
<dbReference type="PROSITE" id="PS00764">
    <property type="entry name" value="ENDONUCLEASE_III_1"/>
    <property type="match status" value="1"/>
</dbReference>
<dbReference type="GO" id="GO:0016798">
    <property type="term" value="F:hydrolase activity, acting on glycosyl bonds"/>
    <property type="evidence" value="ECO:0007669"/>
    <property type="project" value="UniProtKB-KW"/>
</dbReference>
<dbReference type="OrthoDB" id="6507018at2759"/>
<comment type="similarity">
    <text evidence="1">Belongs to the Nth/MutY family.</text>
</comment>
<proteinExistence type="inferred from homology"/>
<dbReference type="EMBL" id="JABSTR010000003">
    <property type="protein sequence ID" value="KAH9365353.1"/>
    <property type="molecule type" value="Genomic_DNA"/>
</dbReference>
<evidence type="ECO:0000256" key="2">
    <source>
        <dbReference type="ARBA" id="ARBA00022801"/>
    </source>
</evidence>
<comment type="caution">
    <text evidence="6">The sequence shown here is derived from an EMBL/GenBank/DDBJ whole genome shotgun (WGS) entry which is preliminary data.</text>
</comment>
<accession>A0A9J6FSW6</accession>
<gene>
    <name evidence="6" type="ORF">HPB48_017485</name>
</gene>
<keyword evidence="3" id="KW-0326">Glycosidase</keyword>
<evidence type="ECO:0000256" key="4">
    <source>
        <dbReference type="SAM" id="MobiDB-lite"/>
    </source>
</evidence>
<feature type="region of interest" description="Disordered" evidence="4">
    <location>
        <begin position="137"/>
        <end position="170"/>
    </location>
</feature>
<evidence type="ECO:0000313" key="6">
    <source>
        <dbReference type="EMBL" id="KAH9365353.1"/>
    </source>
</evidence>
<organism evidence="6 7">
    <name type="scientific">Haemaphysalis longicornis</name>
    <name type="common">Bush tick</name>
    <dbReference type="NCBI Taxonomy" id="44386"/>
    <lineage>
        <taxon>Eukaryota</taxon>
        <taxon>Metazoa</taxon>
        <taxon>Ecdysozoa</taxon>
        <taxon>Arthropoda</taxon>
        <taxon>Chelicerata</taxon>
        <taxon>Arachnida</taxon>
        <taxon>Acari</taxon>
        <taxon>Parasitiformes</taxon>
        <taxon>Ixodida</taxon>
        <taxon>Ixodoidea</taxon>
        <taxon>Ixodidae</taxon>
        <taxon>Haemaphysalinae</taxon>
        <taxon>Haemaphysalis</taxon>
    </lineage>
</organism>
<feature type="transmembrane region" description="Helical" evidence="5">
    <location>
        <begin position="54"/>
        <end position="78"/>
    </location>
</feature>
<evidence type="ECO:0000313" key="7">
    <source>
        <dbReference type="Proteomes" id="UP000821853"/>
    </source>
</evidence>
<evidence type="ECO:0000256" key="5">
    <source>
        <dbReference type="SAM" id="Phobius"/>
    </source>
</evidence>
<keyword evidence="5" id="KW-1133">Transmembrane helix</keyword>
<evidence type="ECO:0000256" key="3">
    <source>
        <dbReference type="ARBA" id="ARBA00023295"/>
    </source>
</evidence>
<name>A0A9J6FSW6_HAELO</name>
<feature type="compositionally biased region" description="Low complexity" evidence="4">
    <location>
        <begin position="137"/>
        <end position="152"/>
    </location>
</feature>
<keyword evidence="7" id="KW-1185">Reference proteome</keyword>
<evidence type="ECO:0000256" key="1">
    <source>
        <dbReference type="ARBA" id="ARBA00008343"/>
    </source>
</evidence>
<reference evidence="6 7" key="1">
    <citation type="journal article" date="2020" name="Cell">
        <title>Large-Scale Comparative Analyses of Tick Genomes Elucidate Their Genetic Diversity and Vector Capacities.</title>
        <authorList>
            <consortium name="Tick Genome and Microbiome Consortium (TIGMIC)"/>
            <person name="Jia N."/>
            <person name="Wang J."/>
            <person name="Shi W."/>
            <person name="Du L."/>
            <person name="Sun Y."/>
            <person name="Zhan W."/>
            <person name="Jiang J.F."/>
            <person name="Wang Q."/>
            <person name="Zhang B."/>
            <person name="Ji P."/>
            <person name="Bell-Sakyi L."/>
            <person name="Cui X.M."/>
            <person name="Yuan T.T."/>
            <person name="Jiang B.G."/>
            <person name="Yang W.F."/>
            <person name="Lam T.T."/>
            <person name="Chang Q.C."/>
            <person name="Ding S.J."/>
            <person name="Wang X.J."/>
            <person name="Zhu J.G."/>
            <person name="Ruan X.D."/>
            <person name="Zhao L."/>
            <person name="Wei J.T."/>
            <person name="Ye R.Z."/>
            <person name="Que T.C."/>
            <person name="Du C.H."/>
            <person name="Zhou Y.H."/>
            <person name="Cheng J.X."/>
            <person name="Dai P.F."/>
            <person name="Guo W.B."/>
            <person name="Han X.H."/>
            <person name="Huang E.J."/>
            <person name="Li L.F."/>
            <person name="Wei W."/>
            <person name="Gao Y.C."/>
            <person name="Liu J.Z."/>
            <person name="Shao H.Z."/>
            <person name="Wang X."/>
            <person name="Wang C.C."/>
            <person name="Yang T.C."/>
            <person name="Huo Q.B."/>
            <person name="Li W."/>
            <person name="Chen H.Y."/>
            <person name="Chen S.E."/>
            <person name="Zhou L.G."/>
            <person name="Ni X.B."/>
            <person name="Tian J.H."/>
            <person name="Sheng Y."/>
            <person name="Liu T."/>
            <person name="Pan Y.S."/>
            <person name="Xia L.Y."/>
            <person name="Li J."/>
            <person name="Zhao F."/>
            <person name="Cao W.C."/>
        </authorList>
    </citation>
    <scope>NUCLEOTIDE SEQUENCE [LARGE SCALE GENOMIC DNA]</scope>
    <source>
        <strain evidence="6">HaeL-2018</strain>
    </source>
</reference>
<protein>
    <submittedName>
        <fullName evidence="6">Uncharacterized protein</fullName>
    </submittedName>
</protein>
<dbReference type="InterPro" id="IPR004035">
    <property type="entry name" value="Endouclease-III_FeS-bd_BS"/>
</dbReference>
<feature type="transmembrane region" description="Helical" evidence="5">
    <location>
        <begin position="90"/>
        <end position="111"/>
    </location>
</feature>